<keyword evidence="1" id="KW-0175">Coiled coil</keyword>
<gene>
    <name evidence="3" type="ORF">C7Y44_16270</name>
</gene>
<dbReference type="SUPFAM" id="SSF53335">
    <property type="entry name" value="S-adenosyl-L-methionine-dependent methyltransferases"/>
    <property type="match status" value="1"/>
</dbReference>
<dbReference type="CDD" id="cd02440">
    <property type="entry name" value="AdoMet_MTases"/>
    <property type="match status" value="1"/>
</dbReference>
<feature type="domain" description="DUF4214" evidence="2">
    <location>
        <begin position="61"/>
        <end position="114"/>
    </location>
</feature>
<dbReference type="Pfam" id="PF13489">
    <property type="entry name" value="Methyltransf_23"/>
    <property type="match status" value="1"/>
</dbReference>
<dbReference type="InterPro" id="IPR025282">
    <property type="entry name" value="DUF4214"/>
</dbReference>
<feature type="coiled-coil region" evidence="1">
    <location>
        <begin position="200"/>
        <end position="252"/>
    </location>
</feature>
<proteinExistence type="predicted"/>
<organism evidence="3 4">
    <name type="scientific">Paenibacillus popilliae</name>
    <name type="common">Bacillus popilliae</name>
    <dbReference type="NCBI Taxonomy" id="78057"/>
    <lineage>
        <taxon>Bacteria</taxon>
        <taxon>Bacillati</taxon>
        <taxon>Bacillota</taxon>
        <taxon>Bacilli</taxon>
        <taxon>Bacillales</taxon>
        <taxon>Paenibacillaceae</taxon>
        <taxon>Paenibacillus</taxon>
    </lineage>
</organism>
<keyword evidence="3" id="KW-0808">Transferase</keyword>
<evidence type="ECO:0000313" key="4">
    <source>
        <dbReference type="Proteomes" id="UP000316208"/>
    </source>
</evidence>
<evidence type="ECO:0000259" key="2">
    <source>
        <dbReference type="Pfam" id="PF13946"/>
    </source>
</evidence>
<dbReference type="EMBL" id="SADY01000005">
    <property type="protein sequence ID" value="TQR43696.1"/>
    <property type="molecule type" value="Genomic_DNA"/>
</dbReference>
<dbReference type="Pfam" id="PF13946">
    <property type="entry name" value="DUF4214"/>
    <property type="match status" value="1"/>
</dbReference>
<dbReference type="PANTHER" id="PTHR43861">
    <property type="entry name" value="TRANS-ACONITATE 2-METHYLTRANSFERASE-RELATED"/>
    <property type="match status" value="1"/>
</dbReference>
<sequence length="560" mass="65416">MVPKINANDILRLINKENNVENIEPELEINDHAPRNYKKYISNSQDYLFAKQAYEIKEFLDFHDEQFVINAYRGILHRVPDSEGLHYYLTKLRTGSLTKIDILGRLYFSREAKKEKVKIKGLIAPFAFHSLYKVPVLGYLLNLGVSLMRLPKIVKSINEFQSHMYVQQTQQVEVKNQLATDLEKDWECWELYSRNLTDKLRQVEQELISKLDMNEAKQNEQKIEFKNHVNRCEESQNTLNNMIRDVIQQQNELSNDLYNNFSNNMIEVQGWINKLSEDLIDIREKIALQPHPDIHNKLRELQVNLLNQERRLLILIEEVRKNVLKNQNSVETLNTLDNVSDGFIDSLYVSFEDKFRGTREDIKNRQKVYLPIIDETNCSNQDAPILDVGCGRGEWLELLNENGYQAEGVDMNSVMVNQCREMGLHVHHSDVLSYLRNLKDNSLRAVTGFHIIEHIPLKVLIQLFDEVLRVLQPGGVVIFETPNPESIWVGAYTFRSDPTHINPIVPDTIQFVAEQRGFINTKIVRLHKRKEPVYTGQEFVDELIYKFNMEQDFSIVGFKA</sequence>
<dbReference type="InterPro" id="IPR029063">
    <property type="entry name" value="SAM-dependent_MTases_sf"/>
</dbReference>
<dbReference type="GO" id="GO:0008168">
    <property type="term" value="F:methyltransferase activity"/>
    <property type="evidence" value="ECO:0007669"/>
    <property type="project" value="UniProtKB-KW"/>
</dbReference>
<name>A0ABY3AM74_PAEPP</name>
<keyword evidence="4" id="KW-1185">Reference proteome</keyword>
<keyword evidence="3" id="KW-0489">Methyltransferase</keyword>
<comment type="caution">
    <text evidence="3">The sequence shown here is derived from an EMBL/GenBank/DDBJ whole genome shotgun (WGS) entry which is preliminary data.</text>
</comment>
<protein>
    <submittedName>
        <fullName evidence="3">Methyltransferase domain-containing protein</fullName>
    </submittedName>
</protein>
<dbReference type="Gene3D" id="3.40.50.150">
    <property type="entry name" value="Vaccinia Virus protein VP39"/>
    <property type="match status" value="1"/>
</dbReference>
<evidence type="ECO:0000256" key="1">
    <source>
        <dbReference type="SAM" id="Coils"/>
    </source>
</evidence>
<dbReference type="RefSeq" id="WP_142544777.1">
    <property type="nucleotide sequence ID" value="NZ_SADY01000005.1"/>
</dbReference>
<reference evidence="3 4" key="1">
    <citation type="submission" date="2018-03" db="EMBL/GenBank/DDBJ databases">
        <title>Aerobic endospore-forming bacteria genome sequencing and assembly.</title>
        <authorList>
            <person name="Cavalcante D.A."/>
            <person name="Driks A."/>
            <person name="Putonti C."/>
            <person name="De-Souza M.T."/>
        </authorList>
    </citation>
    <scope>NUCLEOTIDE SEQUENCE [LARGE SCALE GENOMIC DNA]</scope>
    <source>
        <strain evidence="3 4">SDF0028</strain>
    </source>
</reference>
<evidence type="ECO:0000313" key="3">
    <source>
        <dbReference type="EMBL" id="TQR43696.1"/>
    </source>
</evidence>
<dbReference type="Proteomes" id="UP000316208">
    <property type="component" value="Unassembled WGS sequence"/>
</dbReference>
<dbReference type="GO" id="GO:0032259">
    <property type="term" value="P:methylation"/>
    <property type="evidence" value="ECO:0007669"/>
    <property type="project" value="UniProtKB-KW"/>
</dbReference>
<accession>A0ABY3AM74</accession>